<dbReference type="InterPro" id="IPR029039">
    <property type="entry name" value="Flavoprotein-like_sf"/>
</dbReference>
<proteinExistence type="inferred from homology"/>
<comment type="similarity">
    <text evidence="1">Belongs to the WrbA family.</text>
</comment>
<sequence>MKISVIYYSMTGSVYHLAQAVAEGARQAGAEVRLRRVPDLLPLEVIESNENIKQALEAQKDVPVAVLEDLTWADGIAFGSPTRYGNMAAQLKNFLDQTGPLWAQGQLAGKAAGFFTGAATMHGGHESTILTMSTFAYHHGMVIVPTGYLSPAVHGTQTGGSPYGPTELGNKPELSDDERSVGLLLGERLAMVAGKLIS</sequence>
<reference evidence="4 5" key="1">
    <citation type="journal article" date="2019" name="Sci. Rep.">
        <title>Sulfobacillus thermotolerans: new insights into resistance and metabolic capacities of acidophilic chemolithotrophs.</title>
        <authorList>
            <person name="Panyushkina A.E."/>
            <person name="Babenko V.V."/>
            <person name="Nikitina A.S."/>
            <person name="Selezneva O.V."/>
            <person name="Tsaplina I.A."/>
            <person name="Letarova M.A."/>
            <person name="Kostryukova E.S."/>
            <person name="Letarov A.V."/>
        </authorList>
    </citation>
    <scope>NUCLEOTIDE SEQUENCE [LARGE SCALE GENOMIC DNA]</scope>
    <source>
        <strain evidence="4 5">Kr1</strain>
    </source>
</reference>
<dbReference type="Pfam" id="PF03358">
    <property type="entry name" value="FMN_red"/>
    <property type="match status" value="1"/>
</dbReference>
<feature type="region of interest" description="Disordered" evidence="2">
    <location>
        <begin position="155"/>
        <end position="175"/>
    </location>
</feature>
<dbReference type="NCBIfam" id="TIGR01755">
    <property type="entry name" value="flav_wrbA"/>
    <property type="match status" value="1"/>
</dbReference>
<evidence type="ECO:0000259" key="3">
    <source>
        <dbReference type="PROSITE" id="PS50902"/>
    </source>
</evidence>
<gene>
    <name evidence="4" type="ORF">BXT84_06020</name>
</gene>
<dbReference type="RefSeq" id="WP_103375309.1">
    <property type="nucleotide sequence ID" value="NZ_CP133983.1"/>
</dbReference>
<keyword evidence="5" id="KW-1185">Reference proteome</keyword>
<evidence type="ECO:0000313" key="5">
    <source>
        <dbReference type="Proteomes" id="UP000325292"/>
    </source>
</evidence>
<dbReference type="EMBL" id="CP019454">
    <property type="protein sequence ID" value="AUW93552.1"/>
    <property type="molecule type" value="Genomic_DNA"/>
</dbReference>
<dbReference type="NCBIfam" id="NF002999">
    <property type="entry name" value="PRK03767.1"/>
    <property type="match status" value="1"/>
</dbReference>
<feature type="domain" description="Flavodoxin-like" evidence="3">
    <location>
        <begin position="3"/>
        <end position="190"/>
    </location>
</feature>
<dbReference type="Proteomes" id="UP000325292">
    <property type="component" value="Chromosome"/>
</dbReference>
<dbReference type="InterPro" id="IPR008254">
    <property type="entry name" value="Flavodoxin/NO_synth"/>
</dbReference>
<dbReference type="InterPro" id="IPR010089">
    <property type="entry name" value="Flavoprotein_WrbA-like"/>
</dbReference>
<accession>A0ABM6RQ84</accession>
<dbReference type="Gene3D" id="3.40.50.360">
    <property type="match status" value="1"/>
</dbReference>
<evidence type="ECO:0000256" key="1">
    <source>
        <dbReference type="ARBA" id="ARBA00006961"/>
    </source>
</evidence>
<dbReference type="PANTHER" id="PTHR30546">
    <property type="entry name" value="FLAVODOXIN-RELATED PROTEIN WRBA-RELATED"/>
    <property type="match status" value="1"/>
</dbReference>
<evidence type="ECO:0000256" key="2">
    <source>
        <dbReference type="SAM" id="MobiDB-lite"/>
    </source>
</evidence>
<dbReference type="PANTHER" id="PTHR30546:SF23">
    <property type="entry name" value="FLAVOPROTEIN-LIKE PROTEIN YCP4-RELATED"/>
    <property type="match status" value="1"/>
</dbReference>
<dbReference type="SUPFAM" id="SSF52218">
    <property type="entry name" value="Flavoproteins"/>
    <property type="match status" value="1"/>
</dbReference>
<evidence type="ECO:0000313" key="4">
    <source>
        <dbReference type="EMBL" id="AUW93552.1"/>
    </source>
</evidence>
<protein>
    <submittedName>
        <fullName evidence="4">NAD(P)H:quinone oxidoreductase, type IV</fullName>
    </submittedName>
</protein>
<organism evidence="4 5">
    <name type="scientific">Sulfobacillus thermotolerans</name>
    <dbReference type="NCBI Taxonomy" id="338644"/>
    <lineage>
        <taxon>Bacteria</taxon>
        <taxon>Bacillati</taxon>
        <taxon>Bacillota</taxon>
        <taxon>Clostridia</taxon>
        <taxon>Eubacteriales</taxon>
        <taxon>Clostridiales Family XVII. Incertae Sedis</taxon>
        <taxon>Sulfobacillus</taxon>
    </lineage>
</organism>
<dbReference type="InterPro" id="IPR005025">
    <property type="entry name" value="FMN_Rdtase-like_dom"/>
</dbReference>
<dbReference type="PROSITE" id="PS50902">
    <property type="entry name" value="FLAVODOXIN_LIKE"/>
    <property type="match status" value="1"/>
</dbReference>
<name>A0ABM6RQ84_9FIRM</name>